<accession>A0ABQ7KWI5</accession>
<keyword evidence="2" id="KW-1185">Reference proteome</keyword>
<dbReference type="Proteomes" id="UP000823674">
    <property type="component" value="Chromosome A07"/>
</dbReference>
<organism evidence="1 2">
    <name type="scientific">Brassica rapa subsp. trilocularis</name>
    <dbReference type="NCBI Taxonomy" id="1813537"/>
    <lineage>
        <taxon>Eukaryota</taxon>
        <taxon>Viridiplantae</taxon>
        <taxon>Streptophyta</taxon>
        <taxon>Embryophyta</taxon>
        <taxon>Tracheophyta</taxon>
        <taxon>Spermatophyta</taxon>
        <taxon>Magnoliopsida</taxon>
        <taxon>eudicotyledons</taxon>
        <taxon>Gunneridae</taxon>
        <taxon>Pentapetalae</taxon>
        <taxon>rosids</taxon>
        <taxon>malvids</taxon>
        <taxon>Brassicales</taxon>
        <taxon>Brassicaceae</taxon>
        <taxon>Brassiceae</taxon>
        <taxon>Brassica</taxon>
    </lineage>
</organism>
<evidence type="ECO:0000313" key="1">
    <source>
        <dbReference type="EMBL" id="KAG5377699.1"/>
    </source>
</evidence>
<reference evidence="1 2" key="1">
    <citation type="submission" date="2021-03" db="EMBL/GenBank/DDBJ databases">
        <authorList>
            <person name="King G.J."/>
            <person name="Bancroft I."/>
            <person name="Baten A."/>
            <person name="Bloomfield J."/>
            <person name="Borpatragohain P."/>
            <person name="He Z."/>
            <person name="Irish N."/>
            <person name="Irwin J."/>
            <person name="Liu K."/>
            <person name="Mauleon R.P."/>
            <person name="Moore J."/>
            <person name="Morris R."/>
            <person name="Ostergaard L."/>
            <person name="Wang B."/>
            <person name="Wells R."/>
        </authorList>
    </citation>
    <scope>NUCLEOTIDE SEQUENCE [LARGE SCALE GENOMIC DNA]</scope>
    <source>
        <strain evidence="1">R-o-18</strain>
        <tissue evidence="1">Leaf</tissue>
    </source>
</reference>
<protein>
    <submittedName>
        <fullName evidence="1">Uncharacterized protein</fullName>
    </submittedName>
</protein>
<sequence length="102" mass="11516">MSRRDYLVVKRHSLEITTRELRGRDKGRLIDPTRRTGEYDASVDPTRLLGELDGLLHPIRRTGELVGASGPTRPFGELDYGCFVVRDPLSEALSNPSRRLIV</sequence>
<comment type="caution">
    <text evidence="1">The sequence shown here is derived from an EMBL/GenBank/DDBJ whole genome shotgun (WGS) entry which is preliminary data.</text>
</comment>
<gene>
    <name evidence="1" type="primary">A07p007380.1_BraROA</name>
    <name evidence="1" type="ORF">IGI04_025541</name>
</gene>
<name>A0ABQ7KWI5_BRACM</name>
<dbReference type="EMBL" id="JADBGQ010000009">
    <property type="protein sequence ID" value="KAG5377699.1"/>
    <property type="molecule type" value="Genomic_DNA"/>
</dbReference>
<evidence type="ECO:0000313" key="2">
    <source>
        <dbReference type="Proteomes" id="UP000823674"/>
    </source>
</evidence>
<proteinExistence type="predicted"/>